<keyword evidence="6 15" id="KW-0436">Ligase</keyword>
<sequence>MKITLSWLKEHLHTDASLEQICERLTSIGLEVEKIDDRSSLSLFTIVKILSVERHPNANNLSVLEIDIGDQRTVQVICGAPNVRVGLLGVWSPPGSCIPSTGVKISVSKIKGHESIGMMCSEKELMLSENHIGIIELPDDAPIGGKFSHYFGLSDPIIEIALTPNRADCAGVRGIALDLAASGLGALKKMDIPSFSMSGSIPLDVRFSLDKPHLCRGFSMCHVRGVQNSSSPRWMRQRLEAVGLRSINALVDITNYIALDLGYPLHVFDASKISGDLTVRCAQSGEKILALDERLYDLSQDNVVVASDNAVESIAGIIGGKNSGCDDDTIDVLVEVALWDSLNIALSGQKLGIITDSRYRFERGVDSQSMISVLKQAISMIISLCGGIPSEIFVGRQEEYVPRKIEFVNSEVKRLAGIDIPSEESFSILRKLGFEVKDTGEQATVYVPSWRLDVEGKADLVEEILRIYGIDRVQGEPFSLTLSETKEQLSLQQRRIRLSKRVLATRSMMEVITWSFISKKQAMMFGGGRRELEILNPISSDMSDMRTSILPGLLKAISRNSDRAMTDIALFEVSHIYENDRPEGQKCTATGVRKGSACTDGSGRFWSEKSREKQRSVDVFDAKADALAVIETFVSINSLRVEPSAPSWYHPGRSGTIKIGKDIILGYFGEFHPDVLIFFGLSNPACGFEVFLDSIPMPSEKRKTTKKVVNMSSLHPIRRDFAFVVNKTTPAGILVEIVKRVDCQRIVDVVIFDVFEDKSLGQDKKSIALEVIIQPLEKTFCDNDLRELTGRIINSVAKDTGAVLRSA</sequence>
<feature type="binding site" evidence="15">
    <location>
        <position position="463"/>
    </location>
    <ligand>
        <name>Mg(2+)</name>
        <dbReference type="ChEBI" id="CHEBI:18420"/>
        <note>shared with alpha subunit</note>
    </ligand>
</feature>
<keyword evidence="8 15" id="KW-0547">Nucleotide-binding</keyword>
<keyword evidence="12 15" id="KW-0648">Protein biosynthesis</keyword>
<dbReference type="InterPro" id="IPR045864">
    <property type="entry name" value="aa-tRNA-synth_II/BPL/LPL"/>
</dbReference>
<dbReference type="InterPro" id="IPR020825">
    <property type="entry name" value="Phe-tRNA_synthase-like_B3/B4"/>
</dbReference>
<dbReference type="PROSITE" id="PS50886">
    <property type="entry name" value="TRBD"/>
    <property type="match status" value="1"/>
</dbReference>
<organism evidence="20 21">
    <name type="scientific">Candidatus Liberibacter ctenarytainae</name>
    <dbReference type="NCBI Taxonomy" id="2020335"/>
    <lineage>
        <taxon>Bacteria</taxon>
        <taxon>Pseudomonadati</taxon>
        <taxon>Pseudomonadota</taxon>
        <taxon>Alphaproteobacteria</taxon>
        <taxon>Hyphomicrobiales</taxon>
        <taxon>Rhizobiaceae</taxon>
        <taxon>Liberibacter</taxon>
    </lineage>
</organism>
<dbReference type="SUPFAM" id="SSF55681">
    <property type="entry name" value="Class II aaRS and biotin synthetases"/>
    <property type="match status" value="1"/>
</dbReference>
<evidence type="ECO:0000256" key="3">
    <source>
        <dbReference type="ARBA" id="ARBA00011209"/>
    </source>
</evidence>
<dbReference type="GO" id="GO:0000287">
    <property type="term" value="F:magnesium ion binding"/>
    <property type="evidence" value="ECO:0007669"/>
    <property type="project" value="UniProtKB-UniRule"/>
</dbReference>
<keyword evidence="7 15" id="KW-0479">Metal-binding</keyword>
<dbReference type="Gene3D" id="2.40.50.140">
    <property type="entry name" value="Nucleic acid-binding proteins"/>
    <property type="match status" value="1"/>
</dbReference>
<evidence type="ECO:0000256" key="15">
    <source>
        <dbReference type="HAMAP-Rule" id="MF_00283"/>
    </source>
</evidence>
<accession>A0A937AR42</accession>
<dbReference type="SUPFAM" id="SSF50249">
    <property type="entry name" value="Nucleic acid-binding proteins"/>
    <property type="match status" value="1"/>
</dbReference>
<dbReference type="Proteomes" id="UP000736856">
    <property type="component" value="Unassembled WGS sequence"/>
</dbReference>
<dbReference type="PANTHER" id="PTHR10947:SF0">
    <property type="entry name" value="PHENYLALANINE--TRNA LIGASE BETA SUBUNIT"/>
    <property type="match status" value="1"/>
</dbReference>
<keyword evidence="9 15" id="KW-0067">ATP-binding</keyword>
<dbReference type="PANTHER" id="PTHR10947">
    <property type="entry name" value="PHENYLALANYL-TRNA SYNTHETASE BETA CHAIN AND LEUCINE-RICH REPEAT-CONTAINING PROTEIN 47"/>
    <property type="match status" value="1"/>
</dbReference>
<dbReference type="InterPro" id="IPR002547">
    <property type="entry name" value="tRNA-bd_dom"/>
</dbReference>
<keyword evidence="13 15" id="KW-0030">Aminoacyl-tRNA synthetase</keyword>
<evidence type="ECO:0000256" key="8">
    <source>
        <dbReference type="ARBA" id="ARBA00022741"/>
    </source>
</evidence>
<dbReference type="SUPFAM" id="SSF54991">
    <property type="entry name" value="Anticodon-binding domain of PheRS"/>
    <property type="match status" value="1"/>
</dbReference>
<dbReference type="Pfam" id="PF03484">
    <property type="entry name" value="B5"/>
    <property type="match status" value="1"/>
</dbReference>
<dbReference type="GO" id="GO:0009328">
    <property type="term" value="C:phenylalanine-tRNA ligase complex"/>
    <property type="evidence" value="ECO:0007669"/>
    <property type="project" value="TreeGrafter"/>
</dbReference>
<dbReference type="PROSITE" id="PS51483">
    <property type="entry name" value="B5"/>
    <property type="match status" value="1"/>
</dbReference>
<dbReference type="Pfam" id="PF03483">
    <property type="entry name" value="B3_4"/>
    <property type="match status" value="1"/>
</dbReference>
<evidence type="ECO:0000313" key="20">
    <source>
        <dbReference type="EMBL" id="MBL0848525.1"/>
    </source>
</evidence>
<evidence type="ECO:0000256" key="11">
    <source>
        <dbReference type="ARBA" id="ARBA00022884"/>
    </source>
</evidence>
<dbReference type="CDD" id="cd02796">
    <property type="entry name" value="tRNA_bind_bactPheRS"/>
    <property type="match status" value="1"/>
</dbReference>
<feature type="domain" description="TRNA-binding" evidence="17">
    <location>
        <begin position="38"/>
        <end position="148"/>
    </location>
</feature>
<evidence type="ECO:0000256" key="5">
    <source>
        <dbReference type="ARBA" id="ARBA00022555"/>
    </source>
</evidence>
<keyword evidence="4 15" id="KW-0963">Cytoplasm</keyword>
<dbReference type="HAMAP" id="MF_00283">
    <property type="entry name" value="Phe_tRNA_synth_beta1"/>
    <property type="match status" value="1"/>
</dbReference>
<evidence type="ECO:0000256" key="14">
    <source>
        <dbReference type="ARBA" id="ARBA00049255"/>
    </source>
</evidence>
<evidence type="ECO:0000259" key="17">
    <source>
        <dbReference type="PROSITE" id="PS50886"/>
    </source>
</evidence>
<dbReference type="GO" id="GO:0006432">
    <property type="term" value="P:phenylalanyl-tRNA aminoacylation"/>
    <property type="evidence" value="ECO:0007669"/>
    <property type="project" value="UniProtKB-UniRule"/>
</dbReference>
<evidence type="ECO:0000256" key="1">
    <source>
        <dbReference type="ARBA" id="ARBA00004496"/>
    </source>
</evidence>
<evidence type="ECO:0000256" key="12">
    <source>
        <dbReference type="ARBA" id="ARBA00022917"/>
    </source>
</evidence>
<dbReference type="InterPro" id="IPR005146">
    <property type="entry name" value="B3/B4_tRNA-bd"/>
</dbReference>
<evidence type="ECO:0000259" key="18">
    <source>
        <dbReference type="PROSITE" id="PS51447"/>
    </source>
</evidence>
<evidence type="ECO:0000256" key="2">
    <source>
        <dbReference type="ARBA" id="ARBA00008653"/>
    </source>
</evidence>
<feature type="binding site" evidence="15">
    <location>
        <position position="462"/>
    </location>
    <ligand>
        <name>Mg(2+)</name>
        <dbReference type="ChEBI" id="CHEBI:18420"/>
        <note>shared with alpha subunit</note>
    </ligand>
</feature>
<comment type="cofactor">
    <cofactor evidence="15">
        <name>Mg(2+)</name>
        <dbReference type="ChEBI" id="CHEBI:18420"/>
    </cofactor>
    <text evidence="15">Binds 2 magnesium ions per tetramer.</text>
</comment>
<dbReference type="GO" id="GO:0000049">
    <property type="term" value="F:tRNA binding"/>
    <property type="evidence" value="ECO:0007669"/>
    <property type="project" value="UniProtKB-UniRule"/>
</dbReference>
<dbReference type="InterPro" id="IPR033714">
    <property type="entry name" value="tRNA_bind_bactPheRS"/>
</dbReference>
<comment type="catalytic activity">
    <reaction evidence="14 15">
        <text>tRNA(Phe) + L-phenylalanine + ATP = L-phenylalanyl-tRNA(Phe) + AMP + diphosphate + H(+)</text>
        <dbReference type="Rhea" id="RHEA:19413"/>
        <dbReference type="Rhea" id="RHEA-COMP:9668"/>
        <dbReference type="Rhea" id="RHEA-COMP:9699"/>
        <dbReference type="ChEBI" id="CHEBI:15378"/>
        <dbReference type="ChEBI" id="CHEBI:30616"/>
        <dbReference type="ChEBI" id="CHEBI:33019"/>
        <dbReference type="ChEBI" id="CHEBI:58095"/>
        <dbReference type="ChEBI" id="CHEBI:78442"/>
        <dbReference type="ChEBI" id="CHEBI:78531"/>
        <dbReference type="ChEBI" id="CHEBI:456215"/>
        <dbReference type="EC" id="6.1.1.20"/>
    </reaction>
</comment>
<dbReference type="InterPro" id="IPR005121">
    <property type="entry name" value="Fdx_antiC-bd"/>
</dbReference>
<name>A0A937AR42_9HYPH</name>
<dbReference type="SMART" id="SM00896">
    <property type="entry name" value="FDX-ACB"/>
    <property type="match status" value="1"/>
</dbReference>
<feature type="domain" description="B5" evidence="19">
    <location>
        <begin position="400"/>
        <end position="475"/>
    </location>
</feature>
<dbReference type="Pfam" id="PF17759">
    <property type="entry name" value="tRNA_synthFbeta"/>
    <property type="match status" value="1"/>
</dbReference>
<evidence type="ECO:0000259" key="19">
    <source>
        <dbReference type="PROSITE" id="PS51483"/>
    </source>
</evidence>
<comment type="similarity">
    <text evidence="2 15">Belongs to the phenylalanyl-tRNA synthetase beta subunit family. Type 1 subfamily.</text>
</comment>
<keyword evidence="10 15" id="KW-0460">Magnesium</keyword>
<keyword evidence="11 16" id="KW-0694">RNA-binding</keyword>
<dbReference type="NCBIfam" id="TIGR00472">
    <property type="entry name" value="pheT_bact"/>
    <property type="match status" value="1"/>
</dbReference>
<gene>
    <name evidence="15" type="primary">pheT</name>
    <name evidence="20" type="ORF">EU981_00245</name>
</gene>
<dbReference type="EC" id="6.1.1.20" evidence="15"/>
<dbReference type="InterPro" id="IPR005147">
    <property type="entry name" value="tRNA_synthase_B5-dom"/>
</dbReference>
<dbReference type="Pfam" id="PF03147">
    <property type="entry name" value="FDX-ACB"/>
    <property type="match status" value="1"/>
</dbReference>
<feature type="domain" description="FDX-ACB" evidence="18">
    <location>
        <begin position="712"/>
        <end position="805"/>
    </location>
</feature>
<dbReference type="SUPFAM" id="SSF56037">
    <property type="entry name" value="PheT/TilS domain"/>
    <property type="match status" value="1"/>
</dbReference>
<comment type="subunit">
    <text evidence="3 15">Tetramer of two alpha and two beta subunits.</text>
</comment>
<feature type="binding site" evidence="15">
    <location>
        <position position="459"/>
    </location>
    <ligand>
        <name>Mg(2+)</name>
        <dbReference type="ChEBI" id="CHEBI:18420"/>
        <note>shared with alpha subunit</note>
    </ligand>
</feature>
<dbReference type="GO" id="GO:0005524">
    <property type="term" value="F:ATP binding"/>
    <property type="evidence" value="ECO:0007669"/>
    <property type="project" value="UniProtKB-UniRule"/>
</dbReference>
<dbReference type="InterPro" id="IPR036690">
    <property type="entry name" value="Fdx_antiC-bd_sf"/>
</dbReference>
<dbReference type="Gene3D" id="3.30.930.10">
    <property type="entry name" value="Bira Bifunctional Protein, Domain 2"/>
    <property type="match status" value="1"/>
</dbReference>
<dbReference type="CDD" id="cd00769">
    <property type="entry name" value="PheRS_beta_core"/>
    <property type="match status" value="1"/>
</dbReference>
<evidence type="ECO:0000256" key="7">
    <source>
        <dbReference type="ARBA" id="ARBA00022723"/>
    </source>
</evidence>
<keyword evidence="5 16" id="KW-0820">tRNA-binding</keyword>
<dbReference type="GO" id="GO:0004826">
    <property type="term" value="F:phenylalanine-tRNA ligase activity"/>
    <property type="evidence" value="ECO:0007669"/>
    <property type="project" value="UniProtKB-UniRule"/>
</dbReference>
<comment type="caution">
    <text evidence="20">The sequence shown here is derived from an EMBL/GenBank/DDBJ whole genome shotgun (WGS) entry which is preliminary data.</text>
</comment>
<evidence type="ECO:0000256" key="16">
    <source>
        <dbReference type="PROSITE-ProRule" id="PRU00209"/>
    </source>
</evidence>
<evidence type="ECO:0000256" key="9">
    <source>
        <dbReference type="ARBA" id="ARBA00022840"/>
    </source>
</evidence>
<dbReference type="SMART" id="SM00874">
    <property type="entry name" value="B5"/>
    <property type="match status" value="1"/>
</dbReference>
<dbReference type="SUPFAM" id="SSF46955">
    <property type="entry name" value="Putative DNA-binding domain"/>
    <property type="match status" value="1"/>
</dbReference>
<feature type="binding site" evidence="15">
    <location>
        <position position="453"/>
    </location>
    <ligand>
        <name>Mg(2+)</name>
        <dbReference type="ChEBI" id="CHEBI:18420"/>
        <note>shared with alpha subunit</note>
    </ligand>
</feature>
<dbReference type="SMART" id="SM00873">
    <property type="entry name" value="B3_4"/>
    <property type="match status" value="1"/>
</dbReference>
<dbReference type="InterPro" id="IPR012340">
    <property type="entry name" value="NA-bd_OB-fold"/>
</dbReference>
<dbReference type="InterPro" id="IPR041616">
    <property type="entry name" value="PheRS_beta_core"/>
</dbReference>
<dbReference type="Gene3D" id="3.50.40.10">
    <property type="entry name" value="Phenylalanyl-trna Synthetase, Chain B, domain 3"/>
    <property type="match status" value="1"/>
</dbReference>
<dbReference type="EMBL" id="SEOL01000001">
    <property type="protein sequence ID" value="MBL0848525.1"/>
    <property type="molecule type" value="Genomic_DNA"/>
</dbReference>
<dbReference type="InterPro" id="IPR004532">
    <property type="entry name" value="Phe-tRNA-ligase_IIc_bsu_bact"/>
</dbReference>
<evidence type="ECO:0000256" key="4">
    <source>
        <dbReference type="ARBA" id="ARBA00022490"/>
    </source>
</evidence>
<evidence type="ECO:0000256" key="13">
    <source>
        <dbReference type="ARBA" id="ARBA00023146"/>
    </source>
</evidence>
<protein>
    <recommendedName>
        <fullName evidence="15">Phenylalanine--tRNA ligase beta subunit</fullName>
        <ecNumber evidence="15">6.1.1.20</ecNumber>
    </recommendedName>
    <alternativeName>
        <fullName evidence="15">Phenylalanyl-tRNA synthetase beta subunit</fullName>
        <shortName evidence="15">PheRS</shortName>
    </alternativeName>
</protein>
<dbReference type="InterPro" id="IPR045060">
    <property type="entry name" value="Phe-tRNA-ligase_IIc_bsu"/>
</dbReference>
<dbReference type="NCBIfam" id="NF045760">
    <property type="entry name" value="YtpR"/>
    <property type="match status" value="1"/>
</dbReference>
<dbReference type="InterPro" id="IPR009061">
    <property type="entry name" value="DNA-bd_dom_put_sf"/>
</dbReference>
<evidence type="ECO:0000256" key="6">
    <source>
        <dbReference type="ARBA" id="ARBA00022598"/>
    </source>
</evidence>
<dbReference type="AlphaFoldDB" id="A0A937AR42"/>
<evidence type="ECO:0000313" key="21">
    <source>
        <dbReference type="Proteomes" id="UP000736856"/>
    </source>
</evidence>
<dbReference type="PROSITE" id="PS51447">
    <property type="entry name" value="FDX_ACB"/>
    <property type="match status" value="1"/>
</dbReference>
<dbReference type="Gene3D" id="3.30.70.380">
    <property type="entry name" value="Ferrodoxin-fold anticodon-binding domain"/>
    <property type="match status" value="1"/>
</dbReference>
<proteinExistence type="inferred from homology"/>
<dbReference type="Pfam" id="PF01588">
    <property type="entry name" value="tRNA_bind"/>
    <property type="match status" value="1"/>
</dbReference>
<evidence type="ECO:0000256" key="10">
    <source>
        <dbReference type="ARBA" id="ARBA00022842"/>
    </source>
</evidence>
<comment type="subcellular location">
    <subcellularLocation>
        <location evidence="1 15">Cytoplasm</location>
    </subcellularLocation>
</comment>
<dbReference type="Gene3D" id="3.30.56.10">
    <property type="match status" value="2"/>
</dbReference>
<reference evidence="20" key="1">
    <citation type="submission" date="2019-02" db="EMBL/GenBank/DDBJ databases">
        <title>A novel Candidatus Liberibacter species associated with the New Zealand native fuchsia psyllid, Ctenarytaina fuchsiae.</title>
        <authorList>
            <person name="Thompson S.M."/>
            <person name="Jorgensen N."/>
            <person name="David C."/>
            <person name="Bulman S.R."/>
            <person name="Smith G.R."/>
        </authorList>
    </citation>
    <scope>NUCLEOTIDE SEQUENCE</scope>
    <source>
        <strain evidence="20">Oxford</strain>
    </source>
</reference>